<dbReference type="Proteomes" id="UP001186944">
    <property type="component" value="Unassembled WGS sequence"/>
</dbReference>
<accession>A0AA88YTD6</accession>
<evidence type="ECO:0000313" key="1">
    <source>
        <dbReference type="EMBL" id="KAK3104818.1"/>
    </source>
</evidence>
<dbReference type="EMBL" id="VSWD01000004">
    <property type="protein sequence ID" value="KAK3104818.1"/>
    <property type="molecule type" value="Genomic_DNA"/>
</dbReference>
<dbReference type="AlphaFoldDB" id="A0AA88YTD6"/>
<name>A0AA88YTD6_PINIB</name>
<organism evidence="1 2">
    <name type="scientific">Pinctada imbricata</name>
    <name type="common">Atlantic pearl-oyster</name>
    <name type="synonym">Pinctada martensii</name>
    <dbReference type="NCBI Taxonomy" id="66713"/>
    <lineage>
        <taxon>Eukaryota</taxon>
        <taxon>Metazoa</taxon>
        <taxon>Spiralia</taxon>
        <taxon>Lophotrochozoa</taxon>
        <taxon>Mollusca</taxon>
        <taxon>Bivalvia</taxon>
        <taxon>Autobranchia</taxon>
        <taxon>Pteriomorphia</taxon>
        <taxon>Pterioida</taxon>
        <taxon>Pterioidea</taxon>
        <taxon>Pteriidae</taxon>
        <taxon>Pinctada</taxon>
    </lineage>
</organism>
<reference evidence="1" key="1">
    <citation type="submission" date="2019-08" db="EMBL/GenBank/DDBJ databases">
        <title>The improved chromosome-level genome for the pearl oyster Pinctada fucata martensii using PacBio sequencing and Hi-C.</title>
        <authorList>
            <person name="Zheng Z."/>
        </authorList>
    </citation>
    <scope>NUCLEOTIDE SEQUENCE</scope>
    <source>
        <strain evidence="1">ZZ-2019</strain>
        <tissue evidence="1">Adductor muscle</tissue>
    </source>
</reference>
<sequence length="99" mass="10831">MYNIFEGWEIPTTSTARTTLPPLDPLGGISVHKTYRNSGNSPAEFLGQLLHSKGVLIDETDSDQNGSEDSDSYIPVIEYDNDDDIKNAVVLSDTDLEGI</sequence>
<evidence type="ECO:0000313" key="2">
    <source>
        <dbReference type="Proteomes" id="UP001186944"/>
    </source>
</evidence>
<protein>
    <submittedName>
        <fullName evidence="1">Uncharacterized protein</fullName>
    </submittedName>
</protein>
<proteinExistence type="predicted"/>
<keyword evidence="2" id="KW-1185">Reference proteome</keyword>
<gene>
    <name evidence="1" type="ORF">FSP39_010942</name>
</gene>
<comment type="caution">
    <text evidence="1">The sequence shown here is derived from an EMBL/GenBank/DDBJ whole genome shotgun (WGS) entry which is preliminary data.</text>
</comment>